<evidence type="ECO:0000313" key="2">
    <source>
        <dbReference type="EMBL" id="KAK8382842.1"/>
    </source>
</evidence>
<dbReference type="AlphaFoldDB" id="A0AAW0T6J7"/>
<dbReference type="Proteomes" id="UP001487740">
    <property type="component" value="Unassembled WGS sequence"/>
</dbReference>
<reference evidence="2 3" key="1">
    <citation type="submission" date="2023-03" db="EMBL/GenBank/DDBJ databases">
        <title>High-quality genome of Scylla paramamosain provides insights in environmental adaptation.</title>
        <authorList>
            <person name="Zhang L."/>
        </authorList>
    </citation>
    <scope>NUCLEOTIDE SEQUENCE [LARGE SCALE GENOMIC DNA]</scope>
    <source>
        <strain evidence="2">LZ_2023a</strain>
        <tissue evidence="2">Muscle</tissue>
    </source>
</reference>
<keyword evidence="3" id="KW-1185">Reference proteome</keyword>
<accession>A0AAW0T6J7</accession>
<proteinExistence type="predicted"/>
<dbReference type="EMBL" id="JARAKH010000038">
    <property type="protein sequence ID" value="KAK8382842.1"/>
    <property type="molecule type" value="Genomic_DNA"/>
</dbReference>
<organism evidence="2 3">
    <name type="scientific">Scylla paramamosain</name>
    <name type="common">Mud crab</name>
    <dbReference type="NCBI Taxonomy" id="85552"/>
    <lineage>
        <taxon>Eukaryota</taxon>
        <taxon>Metazoa</taxon>
        <taxon>Ecdysozoa</taxon>
        <taxon>Arthropoda</taxon>
        <taxon>Crustacea</taxon>
        <taxon>Multicrustacea</taxon>
        <taxon>Malacostraca</taxon>
        <taxon>Eumalacostraca</taxon>
        <taxon>Eucarida</taxon>
        <taxon>Decapoda</taxon>
        <taxon>Pleocyemata</taxon>
        <taxon>Brachyura</taxon>
        <taxon>Eubrachyura</taxon>
        <taxon>Portunoidea</taxon>
        <taxon>Portunidae</taxon>
        <taxon>Portuninae</taxon>
        <taxon>Scylla</taxon>
    </lineage>
</organism>
<gene>
    <name evidence="2" type="ORF">O3P69_011414</name>
</gene>
<evidence type="ECO:0000313" key="3">
    <source>
        <dbReference type="Proteomes" id="UP001487740"/>
    </source>
</evidence>
<feature type="compositionally biased region" description="Basic and acidic residues" evidence="1">
    <location>
        <begin position="68"/>
        <end position="94"/>
    </location>
</feature>
<feature type="region of interest" description="Disordered" evidence="1">
    <location>
        <begin position="61"/>
        <end position="101"/>
    </location>
</feature>
<sequence>MPSGAAHRTVQADQLCPTCPYFLPTPTDVTTPVGIPANLTCGVRQLGDKKVTCLRGTWLVHGPSLPGQEREGSWEKRKDERKERRKEGREKEGNEEGTEFG</sequence>
<comment type="caution">
    <text evidence="2">The sequence shown here is derived from an EMBL/GenBank/DDBJ whole genome shotgun (WGS) entry which is preliminary data.</text>
</comment>
<evidence type="ECO:0000256" key="1">
    <source>
        <dbReference type="SAM" id="MobiDB-lite"/>
    </source>
</evidence>
<name>A0AAW0T6J7_SCYPA</name>
<protein>
    <submittedName>
        <fullName evidence="2">Uncharacterized protein</fullName>
    </submittedName>
</protein>